<evidence type="ECO:0000313" key="1">
    <source>
        <dbReference type="EMBL" id="KAH1107389.1"/>
    </source>
</evidence>
<name>A0A9D3W1X0_9ROSI</name>
<dbReference type="Proteomes" id="UP000828251">
    <property type="component" value="Unassembled WGS sequence"/>
</dbReference>
<dbReference type="AlphaFoldDB" id="A0A9D3W1X0"/>
<keyword evidence="2" id="KW-1185">Reference proteome</keyword>
<accession>A0A9D3W1X0</accession>
<evidence type="ECO:0000313" key="2">
    <source>
        <dbReference type="Proteomes" id="UP000828251"/>
    </source>
</evidence>
<organism evidence="1 2">
    <name type="scientific">Gossypium stocksii</name>
    <dbReference type="NCBI Taxonomy" id="47602"/>
    <lineage>
        <taxon>Eukaryota</taxon>
        <taxon>Viridiplantae</taxon>
        <taxon>Streptophyta</taxon>
        <taxon>Embryophyta</taxon>
        <taxon>Tracheophyta</taxon>
        <taxon>Spermatophyta</taxon>
        <taxon>Magnoliopsida</taxon>
        <taxon>eudicotyledons</taxon>
        <taxon>Gunneridae</taxon>
        <taxon>Pentapetalae</taxon>
        <taxon>rosids</taxon>
        <taxon>malvids</taxon>
        <taxon>Malvales</taxon>
        <taxon>Malvaceae</taxon>
        <taxon>Malvoideae</taxon>
        <taxon>Gossypium</taxon>
    </lineage>
</organism>
<proteinExistence type="predicted"/>
<reference evidence="1 2" key="1">
    <citation type="journal article" date="2021" name="Plant Biotechnol. J.">
        <title>Multi-omics assisted identification of the key and species-specific regulatory components of drought-tolerant mechanisms in Gossypium stocksii.</title>
        <authorList>
            <person name="Yu D."/>
            <person name="Ke L."/>
            <person name="Zhang D."/>
            <person name="Wu Y."/>
            <person name="Sun Y."/>
            <person name="Mei J."/>
            <person name="Sun J."/>
            <person name="Sun Y."/>
        </authorList>
    </citation>
    <scope>NUCLEOTIDE SEQUENCE [LARGE SCALE GENOMIC DNA]</scope>
    <source>
        <strain evidence="2">cv. E1</strain>
        <tissue evidence="1">Leaf</tissue>
    </source>
</reference>
<dbReference type="EMBL" id="JAIQCV010000004">
    <property type="protein sequence ID" value="KAH1107389.1"/>
    <property type="molecule type" value="Genomic_DNA"/>
</dbReference>
<comment type="caution">
    <text evidence="1">The sequence shown here is derived from an EMBL/GenBank/DDBJ whole genome shotgun (WGS) entry which is preliminary data.</text>
</comment>
<sequence length="64" mass="7265">MQALERASELNSKLKEKTPNLWGKNKDLAEHLVITEGNVEKLSREVIVERVEKESMNAAMKKDG</sequence>
<protein>
    <submittedName>
        <fullName evidence="1">Uncharacterized protein</fullName>
    </submittedName>
</protein>
<gene>
    <name evidence="1" type="ORF">J1N35_011157</name>
</gene>